<dbReference type="EMBL" id="FMWO01000020">
    <property type="protein sequence ID" value="SCZ84335.1"/>
    <property type="molecule type" value="Genomic_DNA"/>
</dbReference>
<organism evidence="1 2">
    <name type="scientific">Nitrosomonas mobilis</name>
    <dbReference type="NCBI Taxonomy" id="51642"/>
    <lineage>
        <taxon>Bacteria</taxon>
        <taxon>Pseudomonadati</taxon>
        <taxon>Pseudomonadota</taxon>
        <taxon>Betaproteobacteria</taxon>
        <taxon>Nitrosomonadales</taxon>
        <taxon>Nitrosomonadaceae</taxon>
        <taxon>Nitrosomonas</taxon>
    </lineage>
</organism>
<accession>A0A1G5SAW0</accession>
<proteinExistence type="predicted"/>
<evidence type="ECO:0000313" key="2">
    <source>
        <dbReference type="Proteomes" id="UP000198729"/>
    </source>
</evidence>
<reference evidence="1 2" key="1">
    <citation type="submission" date="2016-10" db="EMBL/GenBank/DDBJ databases">
        <authorList>
            <person name="de Groot N.N."/>
        </authorList>
    </citation>
    <scope>NUCLEOTIDE SEQUENCE [LARGE SCALE GENOMIC DNA]</scope>
    <source>
        <strain evidence="1">1</strain>
    </source>
</reference>
<keyword evidence="2" id="KW-1185">Reference proteome</keyword>
<sequence length="80" mass="8814">MTGPVLLYCHSFNQLIIETTNPQPASSNHGITITIGRESDVDLLAVFRNLRECKKYQIAGSSVNVNVCSRKHVPTEISPC</sequence>
<protein>
    <submittedName>
        <fullName evidence="1">Uncharacterized protein</fullName>
    </submittedName>
</protein>
<gene>
    <name evidence="1" type="ORF">NSMM_150073</name>
</gene>
<name>A0A1G5SAW0_9PROT</name>
<dbReference type="STRING" id="51642.NSMM_150073"/>
<evidence type="ECO:0000313" key="1">
    <source>
        <dbReference type="EMBL" id="SCZ84335.1"/>
    </source>
</evidence>
<dbReference type="AlphaFoldDB" id="A0A1G5SAW0"/>
<dbReference type="Proteomes" id="UP000198729">
    <property type="component" value="Unassembled WGS sequence"/>
</dbReference>